<dbReference type="PRINTS" id="PR00313">
    <property type="entry name" value="CABNDNGRPT"/>
</dbReference>
<dbReference type="InterPro" id="IPR050557">
    <property type="entry name" value="RTX_toxin/Mannuronan_C5-epim"/>
</dbReference>
<dbReference type="STRING" id="311180.SAMN04488050_1163"/>
<evidence type="ECO:0000313" key="3">
    <source>
        <dbReference type="EMBL" id="SFT22100.1"/>
    </source>
</evidence>
<dbReference type="EMBL" id="FOZW01000016">
    <property type="protein sequence ID" value="SFT22100.1"/>
    <property type="molecule type" value="Genomic_DNA"/>
</dbReference>
<dbReference type="InterPro" id="IPR036514">
    <property type="entry name" value="SGNH_hydro_sf"/>
</dbReference>
<dbReference type="InterPro" id="IPR001087">
    <property type="entry name" value="GDSL"/>
</dbReference>
<dbReference type="PANTHER" id="PTHR38340">
    <property type="entry name" value="S-LAYER PROTEIN"/>
    <property type="match status" value="1"/>
</dbReference>
<dbReference type="Proteomes" id="UP000199392">
    <property type="component" value="Unassembled WGS sequence"/>
</dbReference>
<dbReference type="SUPFAM" id="SSF52266">
    <property type="entry name" value="SGNH hydrolase"/>
    <property type="match status" value="1"/>
</dbReference>
<gene>
    <name evidence="3" type="ORF">SAMN04488050_1163</name>
</gene>
<sequence length="530" mass="53785">MPTSGSQIIYFGDSLTDVGVVFEALVQSLVAQILPGLIAALGPDPSPEEIAQAELQARQLATQQALVETQALGFGPEQAVTNEFTHAIYTGDVSGDTILNFANAGARALGTQEPFGPGTGYDSNLGAQLARFAALPAGTLAPDASAVLFIGANDFSDAVGEALDQPGSGALDVIVATGEVIGELLDMLEAAARGLHSAGVTTVYFGTLPVGSFFPGSDALDDLTSDLSDLAVGLYNELLAARAVQLRGEGIAVEVIDYAAVASAITEDPGGFGIVADRSEFLIDGAPFDSDQVGFWDPIHPAEAVHQAWGAYAAFVMAGGSTSALSDFGTLNFQTSGDNAVFAMGGNDTVLALAGDDVVFGGSGDDRVFAGPGDDIVSGGSGDDLLRGERGADILDGGSGDDTVLGGSGDDVLIDGLGDDLVRGGAGDDVFIFVQNTLEGEASLSQDVLQGGSGTDTLYVVLDETTFDAFETLGATSVLSSLGISISSIESVVAIDGRGQVEAALSAFAWFQDGDYWGLIPAPSSADLLV</sequence>
<organism evidence="3 4">
    <name type="scientific">Alloyangia pacifica</name>
    <dbReference type="NCBI Taxonomy" id="311180"/>
    <lineage>
        <taxon>Bacteria</taxon>
        <taxon>Pseudomonadati</taxon>
        <taxon>Pseudomonadota</taxon>
        <taxon>Alphaproteobacteria</taxon>
        <taxon>Rhodobacterales</taxon>
        <taxon>Roseobacteraceae</taxon>
        <taxon>Alloyangia</taxon>
    </lineage>
</organism>
<dbReference type="Gene3D" id="3.40.50.1110">
    <property type="entry name" value="SGNH hydrolase"/>
    <property type="match status" value="1"/>
</dbReference>
<protein>
    <submittedName>
        <fullName evidence="3">Phospholipase/lecithinase/hemolysin</fullName>
    </submittedName>
</protein>
<proteinExistence type="predicted"/>
<dbReference type="RefSeq" id="WP_092429811.1">
    <property type="nucleotide sequence ID" value="NZ_FNCL01000016.1"/>
</dbReference>
<dbReference type="OrthoDB" id="5292073at2"/>
<dbReference type="Gene3D" id="2.150.10.10">
    <property type="entry name" value="Serralysin-like metalloprotease, C-terminal"/>
    <property type="match status" value="1"/>
</dbReference>
<comment type="subcellular location">
    <subcellularLocation>
        <location evidence="1">Secreted</location>
    </subcellularLocation>
</comment>
<dbReference type="InterPro" id="IPR018511">
    <property type="entry name" value="Hemolysin-typ_Ca-bd_CS"/>
</dbReference>
<dbReference type="AlphaFoldDB" id="A0A1I6W833"/>
<keyword evidence="4" id="KW-1185">Reference proteome</keyword>
<reference evidence="4" key="1">
    <citation type="submission" date="2016-10" db="EMBL/GenBank/DDBJ databases">
        <authorList>
            <person name="Varghese N."/>
            <person name="Submissions S."/>
        </authorList>
    </citation>
    <scope>NUCLEOTIDE SEQUENCE [LARGE SCALE GENOMIC DNA]</scope>
    <source>
        <strain evidence="4">DSM 26894</strain>
    </source>
</reference>
<dbReference type="GO" id="GO:0005509">
    <property type="term" value="F:calcium ion binding"/>
    <property type="evidence" value="ECO:0007669"/>
    <property type="project" value="InterPro"/>
</dbReference>
<accession>A0A1I6W833</accession>
<dbReference type="Pfam" id="PF00657">
    <property type="entry name" value="Lipase_GDSL"/>
    <property type="match status" value="1"/>
</dbReference>
<dbReference type="InterPro" id="IPR011049">
    <property type="entry name" value="Serralysin-like_metalloprot_C"/>
</dbReference>
<evidence type="ECO:0000313" key="4">
    <source>
        <dbReference type="Proteomes" id="UP000199392"/>
    </source>
</evidence>
<name>A0A1I6W833_9RHOB</name>
<evidence type="ECO:0000256" key="2">
    <source>
        <dbReference type="ARBA" id="ARBA00022525"/>
    </source>
</evidence>
<dbReference type="PROSITE" id="PS00330">
    <property type="entry name" value="HEMOLYSIN_CALCIUM"/>
    <property type="match status" value="1"/>
</dbReference>
<keyword evidence="2" id="KW-0964">Secreted</keyword>
<evidence type="ECO:0000256" key="1">
    <source>
        <dbReference type="ARBA" id="ARBA00004613"/>
    </source>
</evidence>
<dbReference type="InterPro" id="IPR001343">
    <property type="entry name" value="Hemolysn_Ca-bd"/>
</dbReference>
<dbReference type="GO" id="GO:0005576">
    <property type="term" value="C:extracellular region"/>
    <property type="evidence" value="ECO:0007669"/>
    <property type="project" value="UniProtKB-SubCell"/>
</dbReference>
<dbReference type="SUPFAM" id="SSF51120">
    <property type="entry name" value="beta-Roll"/>
    <property type="match status" value="1"/>
</dbReference>
<dbReference type="GO" id="GO:0016788">
    <property type="term" value="F:hydrolase activity, acting on ester bonds"/>
    <property type="evidence" value="ECO:0007669"/>
    <property type="project" value="InterPro"/>
</dbReference>
<dbReference type="Pfam" id="PF00353">
    <property type="entry name" value="HemolysinCabind"/>
    <property type="match status" value="4"/>
</dbReference>
<dbReference type="PANTHER" id="PTHR38340:SF1">
    <property type="entry name" value="S-LAYER PROTEIN"/>
    <property type="match status" value="1"/>
</dbReference>